<dbReference type="InterPro" id="IPR053793">
    <property type="entry name" value="PB1-like"/>
</dbReference>
<gene>
    <name evidence="7" type="primary">NLP5</name>
</gene>
<organism evidence="7">
    <name type="scientific">Chrysanthemum morifolium</name>
    <name type="common">Florist's daisy</name>
    <name type="synonym">Dendranthema grandiflorum</name>
    <dbReference type="NCBI Taxonomy" id="41568"/>
    <lineage>
        <taxon>Eukaryota</taxon>
        <taxon>Viridiplantae</taxon>
        <taxon>Streptophyta</taxon>
        <taxon>Embryophyta</taxon>
        <taxon>Tracheophyta</taxon>
        <taxon>Spermatophyta</taxon>
        <taxon>Magnoliopsida</taxon>
        <taxon>eudicotyledons</taxon>
        <taxon>Gunneridae</taxon>
        <taxon>Pentapetalae</taxon>
        <taxon>asterids</taxon>
        <taxon>campanulids</taxon>
        <taxon>Asterales</taxon>
        <taxon>Asteraceae</taxon>
        <taxon>Asteroideae</taxon>
        <taxon>Anthemideae</taxon>
        <taxon>Artemisiinae</taxon>
        <taxon>Chrysanthemum</taxon>
    </lineage>
</organism>
<evidence type="ECO:0000313" key="7">
    <source>
        <dbReference type="EMBL" id="ALF46615.1"/>
    </source>
</evidence>
<evidence type="ECO:0000259" key="6">
    <source>
        <dbReference type="PROSITE" id="PS51745"/>
    </source>
</evidence>
<dbReference type="GO" id="GO:0003677">
    <property type="term" value="F:DNA binding"/>
    <property type="evidence" value="ECO:0007669"/>
    <property type="project" value="UniProtKB-KW"/>
</dbReference>
<keyword evidence="1" id="KW-0805">Transcription regulation</keyword>
<name>A0A1B0T6V8_CHRMO</name>
<dbReference type="SUPFAM" id="SSF54277">
    <property type="entry name" value="CAD &amp; PB1 domains"/>
    <property type="match status" value="1"/>
</dbReference>
<evidence type="ECO:0000256" key="4">
    <source>
        <dbReference type="ARBA" id="ARBA00023242"/>
    </source>
</evidence>
<dbReference type="SMART" id="SM00666">
    <property type="entry name" value="PB1"/>
    <property type="match status" value="1"/>
</dbReference>
<dbReference type="Pfam" id="PF00564">
    <property type="entry name" value="PB1"/>
    <property type="match status" value="1"/>
</dbReference>
<evidence type="ECO:0000256" key="1">
    <source>
        <dbReference type="ARBA" id="ARBA00023015"/>
    </source>
</evidence>
<dbReference type="PANTHER" id="PTHR32002:SF35">
    <property type="entry name" value="PROTEIN NLP6"/>
    <property type="match status" value="1"/>
</dbReference>
<accession>A0A1B0T6V8</accession>
<dbReference type="PROSITE" id="PS51745">
    <property type="entry name" value="PB1"/>
    <property type="match status" value="1"/>
</dbReference>
<dbReference type="InterPro" id="IPR045012">
    <property type="entry name" value="NLP"/>
</dbReference>
<protein>
    <submittedName>
        <fullName evidence="7">NIN-like protein</fullName>
    </submittedName>
</protein>
<keyword evidence="3" id="KW-0804">Transcription</keyword>
<proteinExistence type="evidence at transcript level"/>
<sequence length="682" mass="76616">MDLIGRCQIVDSTDQEKAACSGSRFVSSRMRYQTRLWVSANEDPREEHYVSDSSLFKSISQIVEQIEQPTSPLTGEMRYLTRLWVSGNTEPREEHHVSDSSQFKSISERIRATLKLLAFCDQHVIMQFWSARAVGEHQLITTVDQPFGLGSLDEGLLSYRKDSVRNFFLVDKNHPEEDVSPVARVFRRRLPEWTSDLSNYHPKDFAQQDCAVRCNLHGYLALPVFDSTTQLCVGVLELLMSSKNTSFAFEVQQIHKELKTQNLTSAEVFGSAAPKVPNQRRRDDLDKIFGILKGACDQHKVPFAQTWAESASTSFNSHDKMIEKTCSSFDTGCVGKVCMYSHSLPYYVRDSQMWPLRGACKEQHLDKSCSFVGRALLARGSICEDITQLCEEEFPLVQYAHMSGLRSCFAIWLHDIEGDNNYVLEFLLPFDSKDSKQVLNLVQTLKQNIVASEFELGEISPIEFAVPLRDASYVSSSIKPPLAISSKMANTLAFETDSSGSEPGSNSEFDSDSESDLGSFVKTDSADVQSQCSSKEIFPFDMSGRKRKIGSLTVSAVEQHAGKQISQAAESIGVSRSALKRYCQENGIRSWSNPKLSQEVMVKATFKDDMIKFRFPTSSGLLELKNEVAQRLDLKGKLNIKYKDEENDLLLIPCDVDLHNLPEFSASNTNTSVKLLVELVSE</sequence>
<dbReference type="EMBL" id="KT253070">
    <property type="protein sequence ID" value="ALF46615.1"/>
    <property type="molecule type" value="mRNA"/>
</dbReference>
<dbReference type="InterPro" id="IPR003035">
    <property type="entry name" value="RWP-RK_dom"/>
</dbReference>
<reference evidence="7" key="1">
    <citation type="submission" date="2015-07" db="EMBL/GenBank/DDBJ databases">
        <title>Phylogenetic and Transcription Analysis of Chrysanthemum NLP Transcription Factors.</title>
        <authorList>
            <person name="Song A."/>
        </authorList>
    </citation>
    <scope>NUCLEOTIDE SEQUENCE</scope>
</reference>
<dbReference type="Gene3D" id="3.10.20.90">
    <property type="entry name" value="Phosphatidylinositol 3-kinase Catalytic Subunit, Chain A, domain 1"/>
    <property type="match status" value="1"/>
</dbReference>
<feature type="domain" description="PB1" evidence="6">
    <location>
        <begin position="599"/>
        <end position="680"/>
    </location>
</feature>
<keyword evidence="4" id="KW-0539">Nucleus</keyword>
<dbReference type="Pfam" id="PF02042">
    <property type="entry name" value="RWP-RK"/>
    <property type="match status" value="1"/>
</dbReference>
<feature type="non-terminal residue" evidence="7">
    <location>
        <position position="682"/>
    </location>
</feature>
<evidence type="ECO:0000256" key="2">
    <source>
        <dbReference type="ARBA" id="ARBA00023125"/>
    </source>
</evidence>
<dbReference type="Pfam" id="PF22922">
    <property type="entry name" value="GAF_NLP"/>
    <property type="match status" value="1"/>
</dbReference>
<dbReference type="GO" id="GO:0003700">
    <property type="term" value="F:DNA-binding transcription factor activity"/>
    <property type="evidence" value="ECO:0007669"/>
    <property type="project" value="InterPro"/>
</dbReference>
<evidence type="ECO:0000256" key="3">
    <source>
        <dbReference type="ARBA" id="ARBA00023163"/>
    </source>
</evidence>
<dbReference type="PANTHER" id="PTHR32002">
    <property type="entry name" value="PROTEIN NLP8"/>
    <property type="match status" value="1"/>
</dbReference>
<dbReference type="AlphaFoldDB" id="A0A1B0T6V8"/>
<evidence type="ECO:0000256" key="5">
    <source>
        <dbReference type="SAM" id="MobiDB-lite"/>
    </source>
</evidence>
<dbReference type="InterPro" id="IPR055081">
    <property type="entry name" value="NLP1-9_GAF"/>
</dbReference>
<feature type="region of interest" description="Disordered" evidence="5">
    <location>
        <begin position="495"/>
        <end position="518"/>
    </location>
</feature>
<keyword evidence="2" id="KW-0238">DNA-binding</keyword>
<dbReference type="InterPro" id="IPR000270">
    <property type="entry name" value="PB1_dom"/>
</dbReference>